<reference evidence="1 2" key="1">
    <citation type="submission" date="2019-12" db="EMBL/GenBank/DDBJ databases">
        <title>Hymenobacter sp. HMF4947 Genome sequencing and assembly.</title>
        <authorList>
            <person name="Kang H."/>
            <person name="Cha I."/>
            <person name="Kim H."/>
            <person name="Joh K."/>
        </authorList>
    </citation>
    <scope>NUCLEOTIDE SEQUENCE [LARGE SCALE GENOMIC DNA]</scope>
    <source>
        <strain evidence="1 2">HMF4947</strain>
    </source>
</reference>
<sequence length="289" mass="30849">MNVFSLFDYLASVDTAQAGPAPRRALLHQLGRAAAAALPLGVLSTAPAAASTLASLDQLALLLRLEYTQRAFYTQALASTALGLSGSLRDDVVRLQSQQQQHIDFLNQALLNSGVTPPTPAATYNFSGSRTGSILFPNALTTEAGFLELAQQLEDAGVRIYLGQLSLLTADRPLLGGVQRLATVESRHAAHLRTLRRRRGAQVKGWPSAADLVPTYPVQFTTQATTPASTGTVYSGEATEQQFLSGYRQVPFTALLIGTYIVQSTAIAEAFDEPMVTQDAISLLNIFSA</sequence>
<proteinExistence type="predicted"/>
<dbReference type="Gene3D" id="1.20.1260.10">
    <property type="match status" value="1"/>
</dbReference>
<dbReference type="SUPFAM" id="SSF47240">
    <property type="entry name" value="Ferritin-like"/>
    <property type="match status" value="1"/>
</dbReference>
<dbReference type="InterPro" id="IPR009078">
    <property type="entry name" value="Ferritin-like_SF"/>
</dbReference>
<dbReference type="Proteomes" id="UP000441336">
    <property type="component" value="Unassembled WGS sequence"/>
</dbReference>
<dbReference type="EMBL" id="WQKZ01000002">
    <property type="protein sequence ID" value="MVN76786.1"/>
    <property type="molecule type" value="Genomic_DNA"/>
</dbReference>
<evidence type="ECO:0000313" key="2">
    <source>
        <dbReference type="Proteomes" id="UP000441336"/>
    </source>
</evidence>
<organism evidence="1 2">
    <name type="scientific">Hymenobacter ginkgonis</name>
    <dbReference type="NCBI Taxonomy" id="2682976"/>
    <lineage>
        <taxon>Bacteria</taxon>
        <taxon>Pseudomonadati</taxon>
        <taxon>Bacteroidota</taxon>
        <taxon>Cytophagia</taxon>
        <taxon>Cytophagales</taxon>
        <taxon>Hymenobacteraceae</taxon>
        <taxon>Hymenobacter</taxon>
    </lineage>
</organism>
<keyword evidence="2" id="KW-1185">Reference proteome</keyword>
<dbReference type="AlphaFoldDB" id="A0A7K1TEF8"/>
<evidence type="ECO:0000313" key="1">
    <source>
        <dbReference type="EMBL" id="MVN76786.1"/>
    </source>
</evidence>
<name>A0A7K1TEF8_9BACT</name>
<accession>A0A7K1TEF8</accession>
<dbReference type="Pfam" id="PF13668">
    <property type="entry name" value="Ferritin_2"/>
    <property type="match status" value="1"/>
</dbReference>
<evidence type="ECO:0008006" key="3">
    <source>
        <dbReference type="Google" id="ProtNLM"/>
    </source>
</evidence>
<comment type="caution">
    <text evidence="1">The sequence shown here is derived from an EMBL/GenBank/DDBJ whole genome shotgun (WGS) entry which is preliminary data.</text>
</comment>
<dbReference type="InterPro" id="IPR012347">
    <property type="entry name" value="Ferritin-like"/>
</dbReference>
<gene>
    <name evidence="1" type="ORF">GO988_10675</name>
</gene>
<dbReference type="RefSeq" id="WP_157565018.1">
    <property type="nucleotide sequence ID" value="NZ_WQKZ01000002.1"/>
</dbReference>
<protein>
    <recommendedName>
        <fullName evidence="3">Ferritin-like domain-containing protein</fullName>
    </recommendedName>
</protein>